<dbReference type="GO" id="GO:0005829">
    <property type="term" value="C:cytosol"/>
    <property type="evidence" value="ECO:0007669"/>
    <property type="project" value="TreeGrafter"/>
</dbReference>
<dbReference type="STRING" id="1296120.A0A1B9GM55"/>
<dbReference type="PANTHER" id="PTHR42686:SF1">
    <property type="entry name" value="GH17980P-RELATED"/>
    <property type="match status" value="1"/>
</dbReference>
<dbReference type="EMBL" id="KI669510">
    <property type="protein sequence ID" value="OCF32174.1"/>
    <property type="molecule type" value="Genomic_DNA"/>
</dbReference>
<dbReference type="InterPro" id="IPR020471">
    <property type="entry name" value="AKR"/>
</dbReference>
<reference evidence="3 4" key="1">
    <citation type="submission" date="2013-07" db="EMBL/GenBank/DDBJ databases">
        <title>The Genome Sequence of Cryptococcus heveanensis BCC8398.</title>
        <authorList>
            <consortium name="The Broad Institute Genome Sequencing Platform"/>
            <person name="Cuomo C."/>
            <person name="Litvintseva A."/>
            <person name="Chen Y."/>
            <person name="Heitman J."/>
            <person name="Sun S."/>
            <person name="Springer D."/>
            <person name="Dromer F."/>
            <person name="Young S.K."/>
            <person name="Zeng Q."/>
            <person name="Gargeya S."/>
            <person name="Fitzgerald M."/>
            <person name="Abouelleil A."/>
            <person name="Alvarado L."/>
            <person name="Berlin A.M."/>
            <person name="Chapman S.B."/>
            <person name="Dewar J."/>
            <person name="Goldberg J."/>
            <person name="Griggs A."/>
            <person name="Gujja S."/>
            <person name="Hansen M."/>
            <person name="Howarth C."/>
            <person name="Imamovic A."/>
            <person name="Larimer J."/>
            <person name="McCowan C."/>
            <person name="Murphy C."/>
            <person name="Pearson M."/>
            <person name="Priest M."/>
            <person name="Roberts A."/>
            <person name="Saif S."/>
            <person name="Shea T."/>
            <person name="Sykes S."/>
            <person name="Wortman J."/>
            <person name="Nusbaum C."/>
            <person name="Birren B."/>
        </authorList>
    </citation>
    <scope>NUCLEOTIDE SEQUENCE [LARGE SCALE GENOMIC DNA]</scope>
    <source>
        <strain evidence="3 4">BCC8398</strain>
    </source>
</reference>
<protein>
    <submittedName>
        <fullName evidence="3">Galactose dehydrogenase</fullName>
    </submittedName>
</protein>
<proteinExistence type="predicted"/>
<dbReference type="Pfam" id="PF00248">
    <property type="entry name" value="Aldo_ket_red"/>
    <property type="match status" value="1"/>
</dbReference>
<feature type="region of interest" description="Disordered" evidence="1">
    <location>
        <begin position="1"/>
        <end position="25"/>
    </location>
</feature>
<feature type="domain" description="NADP-dependent oxidoreductase" evidence="2">
    <location>
        <begin position="60"/>
        <end position="377"/>
    </location>
</feature>
<dbReference type="InterPro" id="IPR036812">
    <property type="entry name" value="NAD(P)_OxRdtase_dom_sf"/>
</dbReference>
<dbReference type="SUPFAM" id="SSF51430">
    <property type="entry name" value="NAD(P)-linked oxidoreductase"/>
    <property type="match status" value="1"/>
</dbReference>
<evidence type="ECO:0000256" key="1">
    <source>
        <dbReference type="SAM" id="MobiDB-lite"/>
    </source>
</evidence>
<organism evidence="3 4">
    <name type="scientific">Kwoniella heveanensis BCC8398</name>
    <dbReference type="NCBI Taxonomy" id="1296120"/>
    <lineage>
        <taxon>Eukaryota</taxon>
        <taxon>Fungi</taxon>
        <taxon>Dikarya</taxon>
        <taxon>Basidiomycota</taxon>
        <taxon>Agaricomycotina</taxon>
        <taxon>Tremellomycetes</taxon>
        <taxon>Tremellales</taxon>
        <taxon>Cryptococcaceae</taxon>
        <taxon>Kwoniella</taxon>
    </lineage>
</organism>
<evidence type="ECO:0000259" key="2">
    <source>
        <dbReference type="Pfam" id="PF00248"/>
    </source>
</evidence>
<sequence length="425" mass="46676">MSSTLDASSHLSKYHPDRPDPVIPPFDVANIPDEEIDHPSGNLELLPKSPNEKRMVYPPLILGCSTFGYGIYADDDNVKSSIPLRVVRLAMRCGMNAFDTSPWYHPSEIVLGNALRALSYPRGSYHLITKVGKYGPNSRDHHFDPETVTKSVEKSLKRMGTDYLDVVYLHDLEYILPPPSHIGNPLLSLPSILSSDLSSPTPEETILLNAIATLRTLQKEGKIIHVGIAGYPLPVLLRIALLAKQSTGKGLDVVQSYGHQTIQNDSLSAGYLDALTNEAGVGQVVSAAPLSMGILTTHGGPAWHPGRAYDKLWQATRSAVKLCQEEGTTLEDVSLTYGYRPIYQTQTTNGGIGQKKRVPIVVGCTDLDQLHSTLQKWGKLNNERFVDQEKDAKSKEVEGKVAKLFEDQGVRGWSWACPSDEQRSG</sequence>
<name>A0A1B9GM55_9TREE</name>
<evidence type="ECO:0000313" key="4">
    <source>
        <dbReference type="Proteomes" id="UP000092666"/>
    </source>
</evidence>
<dbReference type="InterPro" id="IPR023210">
    <property type="entry name" value="NADP_OxRdtase_dom"/>
</dbReference>
<accession>A0A1B9GM55</accession>
<gene>
    <name evidence="3" type="ORF">I316_06088</name>
</gene>
<dbReference type="GO" id="GO:0070485">
    <property type="term" value="P:dehydro-D-arabinono-1,4-lactone biosynthetic process"/>
    <property type="evidence" value="ECO:0007669"/>
    <property type="project" value="TreeGrafter"/>
</dbReference>
<feature type="compositionally biased region" description="Polar residues" evidence="1">
    <location>
        <begin position="1"/>
        <end position="11"/>
    </location>
</feature>
<dbReference type="OrthoDB" id="5286008at2759"/>
<dbReference type="Gene3D" id="3.20.20.100">
    <property type="entry name" value="NADP-dependent oxidoreductase domain"/>
    <property type="match status" value="1"/>
</dbReference>
<dbReference type="GO" id="GO:0045290">
    <property type="term" value="F:D-arabinose 1-dehydrogenase [NAD(P)+] activity"/>
    <property type="evidence" value="ECO:0007669"/>
    <property type="project" value="TreeGrafter"/>
</dbReference>
<reference evidence="4" key="2">
    <citation type="submission" date="2013-12" db="EMBL/GenBank/DDBJ databases">
        <title>Evolution of pathogenesis and genome organization in the Tremellales.</title>
        <authorList>
            <person name="Cuomo C."/>
            <person name="Litvintseva A."/>
            <person name="Heitman J."/>
            <person name="Chen Y."/>
            <person name="Sun S."/>
            <person name="Springer D."/>
            <person name="Dromer F."/>
            <person name="Young S."/>
            <person name="Zeng Q."/>
            <person name="Chapman S."/>
            <person name="Gujja S."/>
            <person name="Saif S."/>
            <person name="Birren B."/>
        </authorList>
    </citation>
    <scope>NUCLEOTIDE SEQUENCE [LARGE SCALE GENOMIC DNA]</scope>
    <source>
        <strain evidence="4">BCC8398</strain>
    </source>
</reference>
<evidence type="ECO:0000313" key="3">
    <source>
        <dbReference type="EMBL" id="OCF32174.1"/>
    </source>
</evidence>
<keyword evidence="4" id="KW-1185">Reference proteome</keyword>
<dbReference type="Proteomes" id="UP000092666">
    <property type="component" value="Unassembled WGS sequence"/>
</dbReference>
<dbReference type="PANTHER" id="PTHR42686">
    <property type="entry name" value="GH17980P-RELATED"/>
    <property type="match status" value="1"/>
</dbReference>
<dbReference type="AlphaFoldDB" id="A0A1B9GM55"/>